<name>A0A8K0PB29_LADFU</name>
<dbReference type="PROSITE" id="PS50068">
    <property type="entry name" value="LDLRA_2"/>
    <property type="match status" value="3"/>
</dbReference>
<dbReference type="GO" id="GO:0005886">
    <property type="term" value="C:plasma membrane"/>
    <property type="evidence" value="ECO:0007669"/>
    <property type="project" value="TreeGrafter"/>
</dbReference>
<dbReference type="InterPro" id="IPR036055">
    <property type="entry name" value="LDL_receptor-like_sf"/>
</dbReference>
<dbReference type="InterPro" id="IPR023415">
    <property type="entry name" value="LDLR_class-A_CS"/>
</dbReference>
<dbReference type="FunFam" id="4.10.400.10:FF:000065">
    <property type="entry name" value="Transmembrane protease serine 7"/>
    <property type="match status" value="1"/>
</dbReference>
<keyword evidence="11" id="KW-1185">Reference proteome</keyword>
<keyword evidence="7" id="KW-0675">Receptor</keyword>
<evidence type="ECO:0000256" key="5">
    <source>
        <dbReference type="ARBA" id="ARBA00023136"/>
    </source>
</evidence>
<keyword evidence="3" id="KW-0677">Repeat</keyword>
<feature type="disulfide bond" evidence="9">
    <location>
        <begin position="73"/>
        <end position="91"/>
    </location>
</feature>
<dbReference type="PANTHER" id="PTHR22722">
    <property type="entry name" value="LOW-DENSITY LIPOPROTEIN RECEPTOR-RELATED PROTEIN 2-RELATED"/>
    <property type="match status" value="1"/>
</dbReference>
<evidence type="ECO:0000256" key="9">
    <source>
        <dbReference type="PROSITE-ProRule" id="PRU00124"/>
    </source>
</evidence>
<organism evidence="10 11">
    <name type="scientific">Ladona fulva</name>
    <name type="common">Scarce chaser dragonfly</name>
    <name type="synonym">Libellula fulva</name>
    <dbReference type="NCBI Taxonomy" id="123851"/>
    <lineage>
        <taxon>Eukaryota</taxon>
        <taxon>Metazoa</taxon>
        <taxon>Ecdysozoa</taxon>
        <taxon>Arthropoda</taxon>
        <taxon>Hexapoda</taxon>
        <taxon>Insecta</taxon>
        <taxon>Pterygota</taxon>
        <taxon>Palaeoptera</taxon>
        <taxon>Odonata</taxon>
        <taxon>Epiprocta</taxon>
        <taxon>Anisoptera</taxon>
        <taxon>Libelluloidea</taxon>
        <taxon>Libellulidae</taxon>
        <taxon>Ladona</taxon>
    </lineage>
</organism>
<dbReference type="Gene3D" id="4.10.400.10">
    <property type="entry name" value="Low-density Lipoprotein Receptor"/>
    <property type="match status" value="3"/>
</dbReference>
<dbReference type="PRINTS" id="PR00261">
    <property type="entry name" value="LDLRECEPTOR"/>
</dbReference>
<feature type="disulfide bond" evidence="9">
    <location>
        <begin position="27"/>
        <end position="45"/>
    </location>
</feature>
<dbReference type="Pfam" id="PF00057">
    <property type="entry name" value="Ldl_recept_a"/>
    <property type="match status" value="3"/>
</dbReference>
<keyword evidence="5" id="KW-0472">Membrane</keyword>
<feature type="non-terminal residue" evidence="10">
    <location>
        <position position="1"/>
    </location>
</feature>
<evidence type="ECO:0000256" key="8">
    <source>
        <dbReference type="ARBA" id="ARBA00023180"/>
    </source>
</evidence>
<feature type="disulfide bond" evidence="9">
    <location>
        <begin position="39"/>
        <end position="54"/>
    </location>
</feature>
<accession>A0A8K0PB29</accession>
<dbReference type="PROSITE" id="PS01209">
    <property type="entry name" value="LDLRA_1"/>
    <property type="match status" value="2"/>
</dbReference>
<reference evidence="10" key="1">
    <citation type="submission" date="2013-04" db="EMBL/GenBank/DDBJ databases">
        <authorList>
            <person name="Qu J."/>
            <person name="Murali S.C."/>
            <person name="Bandaranaike D."/>
            <person name="Bellair M."/>
            <person name="Blankenburg K."/>
            <person name="Chao H."/>
            <person name="Dinh H."/>
            <person name="Doddapaneni H."/>
            <person name="Downs B."/>
            <person name="Dugan-Rocha S."/>
            <person name="Elkadiri S."/>
            <person name="Gnanaolivu R.D."/>
            <person name="Hernandez B."/>
            <person name="Javaid M."/>
            <person name="Jayaseelan J.C."/>
            <person name="Lee S."/>
            <person name="Li M."/>
            <person name="Ming W."/>
            <person name="Munidasa M."/>
            <person name="Muniz J."/>
            <person name="Nguyen L."/>
            <person name="Ongeri F."/>
            <person name="Osuji N."/>
            <person name="Pu L.-L."/>
            <person name="Puazo M."/>
            <person name="Qu C."/>
            <person name="Quiroz J."/>
            <person name="Raj R."/>
            <person name="Weissenberger G."/>
            <person name="Xin Y."/>
            <person name="Zou X."/>
            <person name="Han Y."/>
            <person name="Richards S."/>
            <person name="Worley K."/>
            <person name="Muzny D."/>
            <person name="Gibbs R."/>
        </authorList>
    </citation>
    <scope>NUCLEOTIDE SEQUENCE</scope>
    <source>
        <strain evidence="10">Sampled in the wild</strain>
    </source>
</reference>
<reference evidence="10" key="2">
    <citation type="submission" date="2017-10" db="EMBL/GenBank/DDBJ databases">
        <title>Ladona fulva Genome sequencing and assembly.</title>
        <authorList>
            <person name="Murali S."/>
            <person name="Richards S."/>
            <person name="Bandaranaike D."/>
            <person name="Bellair M."/>
            <person name="Blankenburg K."/>
            <person name="Chao H."/>
            <person name="Dinh H."/>
            <person name="Doddapaneni H."/>
            <person name="Dugan-Rocha S."/>
            <person name="Elkadiri S."/>
            <person name="Gnanaolivu R."/>
            <person name="Hernandez B."/>
            <person name="Skinner E."/>
            <person name="Javaid M."/>
            <person name="Lee S."/>
            <person name="Li M."/>
            <person name="Ming W."/>
            <person name="Munidasa M."/>
            <person name="Muniz J."/>
            <person name="Nguyen L."/>
            <person name="Hughes D."/>
            <person name="Osuji N."/>
            <person name="Pu L.-L."/>
            <person name="Puazo M."/>
            <person name="Qu C."/>
            <person name="Quiroz J."/>
            <person name="Raj R."/>
            <person name="Weissenberger G."/>
            <person name="Xin Y."/>
            <person name="Zou X."/>
            <person name="Han Y."/>
            <person name="Worley K."/>
            <person name="Muzny D."/>
            <person name="Gibbs R."/>
        </authorList>
    </citation>
    <scope>NUCLEOTIDE SEQUENCE</scope>
    <source>
        <strain evidence="10">Sampled in the wild</strain>
    </source>
</reference>
<evidence type="ECO:0000256" key="1">
    <source>
        <dbReference type="ARBA" id="ARBA00004167"/>
    </source>
</evidence>
<dbReference type="InterPro" id="IPR051221">
    <property type="entry name" value="LDLR-related"/>
</dbReference>
<keyword evidence="4" id="KW-1133">Transmembrane helix</keyword>
<evidence type="ECO:0000256" key="4">
    <source>
        <dbReference type="ARBA" id="ARBA00022989"/>
    </source>
</evidence>
<dbReference type="OrthoDB" id="2019384at2759"/>
<evidence type="ECO:0000313" key="11">
    <source>
        <dbReference type="Proteomes" id="UP000792457"/>
    </source>
</evidence>
<evidence type="ECO:0000256" key="3">
    <source>
        <dbReference type="ARBA" id="ARBA00022737"/>
    </source>
</evidence>
<protein>
    <submittedName>
        <fullName evidence="10">Uncharacterized protein</fullName>
    </submittedName>
</protein>
<dbReference type="InterPro" id="IPR002172">
    <property type="entry name" value="LDrepeatLR_classA_rpt"/>
</dbReference>
<dbReference type="Proteomes" id="UP000792457">
    <property type="component" value="Unassembled WGS sequence"/>
</dbReference>
<feature type="disulfide bond" evidence="9">
    <location>
        <begin position="66"/>
        <end position="78"/>
    </location>
</feature>
<proteinExistence type="predicted"/>
<evidence type="ECO:0000313" key="10">
    <source>
        <dbReference type="EMBL" id="KAG8239767.1"/>
    </source>
</evidence>
<dbReference type="AlphaFoldDB" id="A0A8K0PB29"/>
<feature type="disulfide bond" evidence="9">
    <location>
        <begin position="124"/>
        <end position="139"/>
    </location>
</feature>
<comment type="caution">
    <text evidence="10">The sequence shown here is derived from an EMBL/GenBank/DDBJ whole genome shotgun (WGS) entry which is preliminary data.</text>
</comment>
<sequence length="139" mass="15722">MNGNKLGKGDRTEDTDFKCDPPNWFRCHSSLCISQYYVCNQENDCGDWSDEQLCHNQQYTPPPANCSDSEWLCLDNICIPSDWVCDGKPQCLDGSDETLGCSTKIQCDGFKCRNNQCIPREWYCDGSKDCTDGSDEVDC</sequence>
<keyword evidence="8" id="KW-0325">Glycoprotein</keyword>
<keyword evidence="6 9" id="KW-1015">Disulfide bond</keyword>
<dbReference type="CDD" id="cd00112">
    <property type="entry name" value="LDLa"/>
    <property type="match status" value="3"/>
</dbReference>
<evidence type="ECO:0000256" key="7">
    <source>
        <dbReference type="ARBA" id="ARBA00023170"/>
    </source>
</evidence>
<dbReference type="GO" id="GO:0043235">
    <property type="term" value="C:receptor complex"/>
    <property type="evidence" value="ECO:0007669"/>
    <property type="project" value="TreeGrafter"/>
</dbReference>
<evidence type="ECO:0000256" key="6">
    <source>
        <dbReference type="ARBA" id="ARBA00023157"/>
    </source>
</evidence>
<gene>
    <name evidence="10" type="ORF">J437_LFUL019412</name>
</gene>
<comment type="subcellular location">
    <subcellularLocation>
        <location evidence="1">Membrane</location>
        <topology evidence="1">Single-pass membrane protein</topology>
    </subcellularLocation>
</comment>
<feature type="disulfide bond" evidence="9">
    <location>
        <begin position="112"/>
        <end position="130"/>
    </location>
</feature>
<dbReference type="SUPFAM" id="SSF57424">
    <property type="entry name" value="LDL receptor-like module"/>
    <property type="match status" value="3"/>
</dbReference>
<evidence type="ECO:0000256" key="2">
    <source>
        <dbReference type="ARBA" id="ARBA00022692"/>
    </source>
</evidence>
<keyword evidence="2" id="KW-0812">Transmembrane</keyword>
<dbReference type="SMART" id="SM00192">
    <property type="entry name" value="LDLa"/>
    <property type="match status" value="3"/>
</dbReference>
<comment type="caution">
    <text evidence="9">Lacks conserved residue(s) required for the propagation of feature annotation.</text>
</comment>
<dbReference type="EMBL" id="KZ309934">
    <property type="protein sequence ID" value="KAG8239767.1"/>
    <property type="molecule type" value="Genomic_DNA"/>
</dbReference>